<name>A0A9W7Y2H4_9FUNG</name>
<dbReference type="PANTHER" id="PTHR13511">
    <property type="entry name" value="KXDL MOTIF-CONTAINING PROTEIN 1"/>
    <property type="match status" value="1"/>
</dbReference>
<proteinExistence type="inferred from homology"/>
<evidence type="ECO:0000313" key="4">
    <source>
        <dbReference type="EMBL" id="KAJ1723470.1"/>
    </source>
</evidence>
<dbReference type="InterPro" id="IPR019371">
    <property type="entry name" value="KxDL_dom"/>
</dbReference>
<feature type="domain" description="KxDL" evidence="3">
    <location>
        <begin position="50"/>
        <end position="127"/>
    </location>
</feature>
<dbReference type="AlphaFoldDB" id="A0A9W7Y2H4"/>
<evidence type="ECO:0000259" key="3">
    <source>
        <dbReference type="Pfam" id="PF10241"/>
    </source>
</evidence>
<keyword evidence="5" id="KW-1185">Reference proteome</keyword>
<dbReference type="GO" id="GO:0032418">
    <property type="term" value="P:lysosome localization"/>
    <property type="evidence" value="ECO:0007669"/>
    <property type="project" value="TreeGrafter"/>
</dbReference>
<protein>
    <recommendedName>
        <fullName evidence="3">KxDL domain-containing protein</fullName>
    </recommendedName>
</protein>
<evidence type="ECO:0000256" key="1">
    <source>
        <dbReference type="ARBA" id="ARBA00005913"/>
    </source>
</evidence>
<evidence type="ECO:0000256" key="2">
    <source>
        <dbReference type="SAM" id="MobiDB-lite"/>
    </source>
</evidence>
<sequence length="144" mass="16055">MSSSASSDEPRSAEPVATAGLVTHTPLSHQPQHTSVDTALSKAVPGLPALDLSRTLSSQREQLLIYRELLEVLAESEQESAALFPELSKSLVTHINTLNKLKDDLQNIFTRIRALKTHFQKEYPDVFDYVQSLHVEELDDEDES</sequence>
<dbReference type="Pfam" id="PF10241">
    <property type="entry name" value="KxDL"/>
    <property type="match status" value="1"/>
</dbReference>
<dbReference type="OrthoDB" id="10258877at2759"/>
<gene>
    <name evidence="4" type="ORF">LPJ53_002178</name>
</gene>
<feature type="compositionally biased region" description="Polar residues" evidence="2">
    <location>
        <begin position="25"/>
        <end position="38"/>
    </location>
</feature>
<organism evidence="4 5">
    <name type="scientific">Coemansia erecta</name>
    <dbReference type="NCBI Taxonomy" id="147472"/>
    <lineage>
        <taxon>Eukaryota</taxon>
        <taxon>Fungi</taxon>
        <taxon>Fungi incertae sedis</taxon>
        <taxon>Zoopagomycota</taxon>
        <taxon>Kickxellomycotina</taxon>
        <taxon>Kickxellomycetes</taxon>
        <taxon>Kickxellales</taxon>
        <taxon>Kickxellaceae</taxon>
        <taxon>Coemansia</taxon>
    </lineage>
</organism>
<dbReference type="GO" id="GO:0099078">
    <property type="term" value="C:BORC complex"/>
    <property type="evidence" value="ECO:0007669"/>
    <property type="project" value="TreeGrafter"/>
</dbReference>
<accession>A0A9W7Y2H4</accession>
<dbReference type="PANTHER" id="PTHR13511:SF0">
    <property type="entry name" value="KXDL MOTIF-CONTAINING PROTEIN 1"/>
    <property type="match status" value="1"/>
</dbReference>
<reference evidence="4" key="1">
    <citation type="submission" date="2022-07" db="EMBL/GenBank/DDBJ databases">
        <title>Phylogenomic reconstructions and comparative analyses of Kickxellomycotina fungi.</title>
        <authorList>
            <person name="Reynolds N.K."/>
            <person name="Stajich J.E."/>
            <person name="Barry K."/>
            <person name="Grigoriev I.V."/>
            <person name="Crous P."/>
            <person name="Smith M.E."/>
        </authorList>
    </citation>
    <scope>NUCLEOTIDE SEQUENCE</scope>
    <source>
        <strain evidence="4">NBRC 32514</strain>
    </source>
</reference>
<evidence type="ECO:0000313" key="5">
    <source>
        <dbReference type="Proteomes" id="UP001149813"/>
    </source>
</evidence>
<feature type="region of interest" description="Disordered" evidence="2">
    <location>
        <begin position="1"/>
        <end position="40"/>
    </location>
</feature>
<comment type="similarity">
    <text evidence="1">Belongs to the KXD1 family.</text>
</comment>
<comment type="caution">
    <text evidence="4">The sequence shown here is derived from an EMBL/GenBank/DDBJ whole genome shotgun (WGS) entry which is preliminary data.</text>
</comment>
<dbReference type="InterPro" id="IPR039843">
    <property type="entry name" value="KXD1-like"/>
</dbReference>
<dbReference type="EMBL" id="JANBOJ010000065">
    <property type="protein sequence ID" value="KAJ1723470.1"/>
    <property type="molecule type" value="Genomic_DNA"/>
</dbReference>
<dbReference type="Proteomes" id="UP001149813">
    <property type="component" value="Unassembled WGS sequence"/>
</dbReference>